<accession>A0A1I6G377</accession>
<dbReference type="HAMAP" id="MF_00003">
    <property type="entry name" value="RbfA"/>
    <property type="match status" value="1"/>
</dbReference>
<dbReference type="STRING" id="670154.SAMN04488002_0820"/>
<evidence type="ECO:0000313" key="3">
    <source>
        <dbReference type="EMBL" id="SFR36654.1"/>
    </source>
</evidence>
<dbReference type="NCBIfam" id="NF001802">
    <property type="entry name" value="PRK00521.2-5"/>
    <property type="match status" value="1"/>
</dbReference>
<sequence length="150" mass="16638">MQGTGKGLKCETMAKNSKFAGAGPSQRQLRVGELIRRTLSETLSRGEIHDPDLNRMSITVSEVRVTPDLRIATAFVLPLGGKDKEEALAALARNKGEIRHLITKQMSVKHSPDIRFMLDDTFDRMDETNRLFASEAVRRDLAKDDDAGAD</sequence>
<evidence type="ECO:0000256" key="2">
    <source>
        <dbReference type="HAMAP-Rule" id="MF_00003"/>
    </source>
</evidence>
<dbReference type="PANTHER" id="PTHR33515">
    <property type="entry name" value="RIBOSOME-BINDING FACTOR A, CHLOROPLASTIC-RELATED"/>
    <property type="match status" value="1"/>
</dbReference>
<dbReference type="GO" id="GO:0005829">
    <property type="term" value="C:cytosol"/>
    <property type="evidence" value="ECO:0007669"/>
    <property type="project" value="TreeGrafter"/>
</dbReference>
<dbReference type="EMBL" id="FOYO01000001">
    <property type="protein sequence ID" value="SFR36654.1"/>
    <property type="molecule type" value="Genomic_DNA"/>
</dbReference>
<dbReference type="SUPFAM" id="SSF89919">
    <property type="entry name" value="Ribosome-binding factor A, RbfA"/>
    <property type="match status" value="1"/>
</dbReference>
<dbReference type="AlphaFoldDB" id="A0A1I6G377"/>
<dbReference type="Pfam" id="PF02033">
    <property type="entry name" value="RBFA"/>
    <property type="match status" value="1"/>
</dbReference>
<reference evidence="4" key="1">
    <citation type="submission" date="2016-10" db="EMBL/GenBank/DDBJ databases">
        <authorList>
            <person name="Varghese N."/>
            <person name="Submissions S."/>
        </authorList>
    </citation>
    <scope>NUCLEOTIDE SEQUENCE [LARGE SCALE GENOMIC DNA]</scope>
    <source>
        <strain evidence="4">DSM 26921</strain>
    </source>
</reference>
<evidence type="ECO:0000256" key="1">
    <source>
        <dbReference type="ARBA" id="ARBA00022517"/>
    </source>
</evidence>
<keyword evidence="1 2" id="KW-0690">Ribosome biogenesis</keyword>
<comment type="similarity">
    <text evidence="2">Belongs to the RbfA family.</text>
</comment>
<comment type="subcellular location">
    <subcellularLocation>
        <location evidence="2">Cytoplasm</location>
    </subcellularLocation>
</comment>
<protein>
    <recommendedName>
        <fullName evidence="2">Ribosome-binding factor A</fullName>
    </recommendedName>
</protein>
<dbReference type="InterPro" id="IPR015946">
    <property type="entry name" value="KH_dom-like_a/b"/>
</dbReference>
<dbReference type="InterPro" id="IPR023799">
    <property type="entry name" value="RbfA_dom_sf"/>
</dbReference>
<evidence type="ECO:0000313" key="4">
    <source>
        <dbReference type="Proteomes" id="UP000199658"/>
    </source>
</evidence>
<dbReference type="InterPro" id="IPR020053">
    <property type="entry name" value="Ribosome-bd_factorA_CS"/>
</dbReference>
<comment type="function">
    <text evidence="2">One of several proteins that assist in the late maturation steps of the functional core of the 30S ribosomal subunit. Associates with free 30S ribosomal subunits (but not with 30S subunits that are part of 70S ribosomes or polysomes). Required for efficient processing of 16S rRNA. May interact with the 5'-terminal helix region of 16S rRNA.</text>
</comment>
<organism evidence="3 4">
    <name type="scientific">Litoreibacter janthinus</name>
    <dbReference type="NCBI Taxonomy" id="670154"/>
    <lineage>
        <taxon>Bacteria</taxon>
        <taxon>Pseudomonadati</taxon>
        <taxon>Pseudomonadota</taxon>
        <taxon>Alphaproteobacteria</taxon>
        <taxon>Rhodobacterales</taxon>
        <taxon>Roseobacteraceae</taxon>
        <taxon>Litoreibacter</taxon>
    </lineage>
</organism>
<proteinExistence type="inferred from homology"/>
<dbReference type="PANTHER" id="PTHR33515:SF1">
    <property type="entry name" value="RIBOSOME-BINDING FACTOR A, CHLOROPLASTIC-RELATED"/>
    <property type="match status" value="1"/>
</dbReference>
<keyword evidence="4" id="KW-1185">Reference proteome</keyword>
<dbReference type="Proteomes" id="UP000199658">
    <property type="component" value="Unassembled WGS sequence"/>
</dbReference>
<keyword evidence="2" id="KW-0963">Cytoplasm</keyword>
<dbReference type="InterPro" id="IPR000238">
    <property type="entry name" value="RbfA"/>
</dbReference>
<comment type="subunit">
    <text evidence="2">Monomer. Binds 30S ribosomal subunits, but not 50S ribosomal subunits or 70S ribosomes.</text>
</comment>
<dbReference type="GO" id="GO:0043024">
    <property type="term" value="F:ribosomal small subunit binding"/>
    <property type="evidence" value="ECO:0007669"/>
    <property type="project" value="TreeGrafter"/>
</dbReference>
<gene>
    <name evidence="2" type="primary">rbfA</name>
    <name evidence="3" type="ORF">SAMN04488002_0820</name>
</gene>
<dbReference type="NCBIfam" id="TIGR00082">
    <property type="entry name" value="rbfA"/>
    <property type="match status" value="1"/>
</dbReference>
<dbReference type="Gene3D" id="3.30.300.20">
    <property type="match status" value="1"/>
</dbReference>
<dbReference type="GO" id="GO:0030490">
    <property type="term" value="P:maturation of SSU-rRNA"/>
    <property type="evidence" value="ECO:0007669"/>
    <property type="project" value="UniProtKB-UniRule"/>
</dbReference>
<dbReference type="PROSITE" id="PS01319">
    <property type="entry name" value="RBFA"/>
    <property type="match status" value="1"/>
</dbReference>
<name>A0A1I6G377_9RHOB</name>